<evidence type="ECO:0000256" key="4">
    <source>
        <dbReference type="ARBA" id="ARBA00022519"/>
    </source>
</evidence>
<keyword evidence="6 9" id="KW-1133">Transmembrane helix</keyword>
<evidence type="ECO:0000256" key="7">
    <source>
        <dbReference type="ARBA" id="ARBA00023136"/>
    </source>
</evidence>
<dbReference type="InterPro" id="IPR004681">
    <property type="entry name" value="TRAP_DctM"/>
</dbReference>
<feature type="transmembrane region" description="Helical" evidence="9">
    <location>
        <begin position="99"/>
        <end position="117"/>
    </location>
</feature>
<dbReference type="Proteomes" id="UP001589766">
    <property type="component" value="Unassembled WGS sequence"/>
</dbReference>
<evidence type="ECO:0000256" key="9">
    <source>
        <dbReference type="SAM" id="Phobius"/>
    </source>
</evidence>
<feature type="domain" description="TRAP C4-dicarboxylate transport system permease DctM subunit" evidence="11">
    <location>
        <begin position="275"/>
        <end position="701"/>
    </location>
</feature>
<feature type="transmembrane region" description="Helical" evidence="9">
    <location>
        <begin position="403"/>
        <end position="427"/>
    </location>
</feature>
<feature type="transmembrane region" description="Helical" evidence="9">
    <location>
        <begin position="439"/>
        <end position="463"/>
    </location>
</feature>
<feature type="transmembrane region" description="Helical" evidence="9">
    <location>
        <begin position="266"/>
        <end position="299"/>
    </location>
</feature>
<feature type="compositionally biased region" description="Polar residues" evidence="8">
    <location>
        <begin position="1"/>
        <end position="10"/>
    </location>
</feature>
<evidence type="ECO:0000256" key="6">
    <source>
        <dbReference type="ARBA" id="ARBA00022989"/>
    </source>
</evidence>
<keyword evidence="3" id="KW-1003">Cell membrane</keyword>
<evidence type="ECO:0000259" key="11">
    <source>
        <dbReference type="Pfam" id="PF06808"/>
    </source>
</evidence>
<dbReference type="Pfam" id="PF06808">
    <property type="entry name" value="DctM"/>
    <property type="match status" value="1"/>
</dbReference>
<evidence type="ECO:0000256" key="2">
    <source>
        <dbReference type="ARBA" id="ARBA00022448"/>
    </source>
</evidence>
<accession>A0ABV6F461</accession>
<feature type="region of interest" description="Disordered" evidence="8">
    <location>
        <begin position="1"/>
        <end position="30"/>
    </location>
</feature>
<feature type="transmembrane region" description="Helical" evidence="9">
    <location>
        <begin position="184"/>
        <end position="206"/>
    </location>
</feature>
<evidence type="ECO:0000259" key="10">
    <source>
        <dbReference type="Pfam" id="PF04290"/>
    </source>
</evidence>
<organism evidence="12 13">
    <name type="scientific">Citricoccus parietis</name>
    <dbReference type="NCBI Taxonomy" id="592307"/>
    <lineage>
        <taxon>Bacteria</taxon>
        <taxon>Bacillati</taxon>
        <taxon>Actinomycetota</taxon>
        <taxon>Actinomycetes</taxon>
        <taxon>Micrococcales</taxon>
        <taxon>Micrococcaceae</taxon>
        <taxon>Citricoccus</taxon>
    </lineage>
</organism>
<comment type="caution">
    <text evidence="12">The sequence shown here is derived from an EMBL/GenBank/DDBJ whole genome shotgun (WGS) entry which is preliminary data.</text>
</comment>
<dbReference type="RefSeq" id="WP_378040829.1">
    <property type="nucleotide sequence ID" value="NZ_JBHLWH010000019.1"/>
</dbReference>
<feature type="transmembrane region" description="Helical" evidence="9">
    <location>
        <begin position="590"/>
        <end position="623"/>
    </location>
</feature>
<feature type="transmembrane region" description="Helical" evidence="9">
    <location>
        <begin position="320"/>
        <end position="340"/>
    </location>
</feature>
<proteinExistence type="predicted"/>
<name>A0ABV6F461_9MICC</name>
<gene>
    <name evidence="12" type="ORF">ACFFIO_06750</name>
</gene>
<feature type="transmembrane region" description="Helical" evidence="9">
    <location>
        <begin position="512"/>
        <end position="528"/>
    </location>
</feature>
<keyword evidence="4" id="KW-0997">Cell inner membrane</keyword>
<dbReference type="InterPro" id="IPR010656">
    <property type="entry name" value="DctM"/>
</dbReference>
<evidence type="ECO:0000256" key="1">
    <source>
        <dbReference type="ARBA" id="ARBA00004429"/>
    </source>
</evidence>
<comment type="subcellular location">
    <subcellularLocation>
        <location evidence="1">Cell inner membrane</location>
        <topology evidence="1">Multi-pass membrane protein</topology>
    </subcellularLocation>
</comment>
<reference evidence="12 13" key="1">
    <citation type="submission" date="2024-09" db="EMBL/GenBank/DDBJ databases">
        <authorList>
            <person name="Sun Q."/>
            <person name="Mori K."/>
        </authorList>
    </citation>
    <scope>NUCLEOTIDE SEQUENCE [LARGE SCALE GENOMIC DNA]</scope>
    <source>
        <strain evidence="12 13">CCM 7609</strain>
    </source>
</reference>
<evidence type="ECO:0000256" key="8">
    <source>
        <dbReference type="SAM" id="MobiDB-lite"/>
    </source>
</evidence>
<dbReference type="InterPro" id="IPR055348">
    <property type="entry name" value="DctQ"/>
</dbReference>
<feature type="transmembrane region" description="Helical" evidence="9">
    <location>
        <begin position="360"/>
        <end position="382"/>
    </location>
</feature>
<keyword evidence="13" id="KW-1185">Reference proteome</keyword>
<dbReference type="PANTHER" id="PTHR33362">
    <property type="entry name" value="SIALIC ACID TRAP TRANSPORTER PERMEASE PROTEIN SIAT-RELATED"/>
    <property type="match status" value="1"/>
</dbReference>
<dbReference type="Pfam" id="PF04290">
    <property type="entry name" value="DctQ"/>
    <property type="match status" value="1"/>
</dbReference>
<evidence type="ECO:0000313" key="12">
    <source>
        <dbReference type="EMBL" id="MFC0248196.1"/>
    </source>
</evidence>
<evidence type="ECO:0000313" key="13">
    <source>
        <dbReference type="Proteomes" id="UP001589766"/>
    </source>
</evidence>
<keyword evidence="5 9" id="KW-0812">Transmembrane</keyword>
<dbReference type="EMBL" id="JBHLWH010000019">
    <property type="protein sequence ID" value="MFC0248196.1"/>
    <property type="molecule type" value="Genomic_DNA"/>
</dbReference>
<feature type="domain" description="Tripartite ATP-independent periplasmic transporters DctQ component" evidence="10">
    <location>
        <begin position="74"/>
        <end position="204"/>
    </location>
</feature>
<feature type="transmembrane region" description="Helical" evidence="9">
    <location>
        <begin position="243"/>
        <end position="260"/>
    </location>
</feature>
<evidence type="ECO:0000256" key="3">
    <source>
        <dbReference type="ARBA" id="ARBA00022475"/>
    </source>
</evidence>
<protein>
    <submittedName>
        <fullName evidence="12">TRAP transporter large permease subunit</fullName>
    </submittedName>
</protein>
<keyword evidence="7 9" id="KW-0472">Membrane</keyword>
<evidence type="ECO:0000256" key="5">
    <source>
        <dbReference type="ARBA" id="ARBA00022692"/>
    </source>
</evidence>
<feature type="transmembrane region" description="Helical" evidence="9">
    <location>
        <begin position="630"/>
        <end position="657"/>
    </location>
</feature>
<sequence>MTPNGVTEQQSRPRDEANSFPVGAEAPPQADGDLVVLPPAANEPDGTGTTWLTRVAHLISKIGGQVAGVLTMVLCLLIGADVVMRLLHQPITGVLELTQYVLMPLLVFLSLAFAQSIGEHIRATILVDRLSPRDAIIANLTAQAISLVATVTLAIAAVASAAFATEIRLEALGAVEIPVWPVKIMVAAGLILLAVQIVATMVDMVVAGRVDPESVLVERHVSTELKSAENIEAPTAGVASRRLMIGAVVVMVVLLALILFGPVGDLTIGIMVIALSIVLMLAGIPIGFAILIPAAVGLWRMSGFSAVMVSFEDIPFDTTASWSLSVIPMFILMGTVMGRFNLTSRLFEAAKAWMGGLPGGLAISTNFAGAGLAAASGSSMAITYSLGRVAIPEMLKAGYKPKLATGSVAMSGTLGMLIPPSVVLVVYASTAGTAVGPQLTAAVLPGVVLAVAFSVVILLWSLADKNLAPKSAAGSVSWGERFRTLPGVIPMTVIILAIIGGMFSGLFTPTEAGAVGAILAIVMGWAFSKDRSWKTFWPRMIDSLKETVAGVAPIFLLLIGVHVLTRVVALSGLAEALATWVQSIGLTRTMLLLLLIPVFILMGMFMDSLAMILLTVPVLAPVLTALDVDLIWFGIFMVILVELGMVTPPIGILSYIVHRVSQNPEVNGGTKVDLVEVFKGTGPFLVAGIAMLVFIIFVPEFVLLGAGGA</sequence>
<feature type="transmembrane region" description="Helical" evidence="9">
    <location>
        <begin position="66"/>
        <end position="87"/>
    </location>
</feature>
<feature type="transmembrane region" description="Helical" evidence="9">
    <location>
        <begin position="484"/>
        <end position="506"/>
    </location>
</feature>
<dbReference type="NCBIfam" id="TIGR00786">
    <property type="entry name" value="dctM"/>
    <property type="match status" value="1"/>
</dbReference>
<feature type="transmembrane region" description="Helical" evidence="9">
    <location>
        <begin position="548"/>
        <end position="570"/>
    </location>
</feature>
<feature type="transmembrane region" description="Helical" evidence="9">
    <location>
        <begin position="137"/>
        <end position="164"/>
    </location>
</feature>
<dbReference type="PANTHER" id="PTHR33362:SF5">
    <property type="entry name" value="C4-DICARBOXYLATE TRAP TRANSPORTER LARGE PERMEASE PROTEIN DCTM"/>
    <property type="match status" value="1"/>
</dbReference>
<feature type="transmembrane region" description="Helical" evidence="9">
    <location>
        <begin position="684"/>
        <end position="706"/>
    </location>
</feature>
<keyword evidence="2" id="KW-0813">Transport</keyword>